<evidence type="ECO:0008006" key="4">
    <source>
        <dbReference type="Google" id="ProtNLM"/>
    </source>
</evidence>
<dbReference type="AlphaFoldDB" id="A0AAV3Y8J6"/>
<dbReference type="EMBL" id="BLXT01000616">
    <property type="protein sequence ID" value="GFN78819.1"/>
    <property type="molecule type" value="Genomic_DNA"/>
</dbReference>
<sequence length="278" mass="31135">MGEDLIQRGEGTGRKRETGNGTQRDLNLATVSKCKNASLDNSQSEEKNRNAGDWFMPVGGRTLRTKIFCSKHFVDGQGPTKDHQIQCLFTLHLLSRFGKSALVFCGQCLTSSFDVEDEERAANNQTKDADVSEHDWFAISPADVASASNHDSQAVLVDFASIDKVRLAIERKQFGLFCFAPGTSFSPSAAACDMLKRLRQDNDRNWSCKVMTYIRFIRHMTNRAILQSDSKPLNFLRSRCGSVVTQLALQPEEFYWCVIRTPTGALPDEGRKHETSNE</sequence>
<proteinExistence type="predicted"/>
<protein>
    <recommendedName>
        <fullName evidence="4">THAP-type domain-containing protein</fullName>
    </recommendedName>
</protein>
<dbReference type="Proteomes" id="UP000735302">
    <property type="component" value="Unassembled WGS sequence"/>
</dbReference>
<accession>A0AAV3Y8J6</accession>
<comment type="caution">
    <text evidence="2">The sequence shown here is derived from an EMBL/GenBank/DDBJ whole genome shotgun (WGS) entry which is preliminary data.</text>
</comment>
<feature type="compositionally biased region" description="Basic and acidic residues" evidence="1">
    <location>
        <begin position="1"/>
        <end position="18"/>
    </location>
</feature>
<evidence type="ECO:0000313" key="2">
    <source>
        <dbReference type="EMBL" id="GFN78819.1"/>
    </source>
</evidence>
<feature type="region of interest" description="Disordered" evidence="1">
    <location>
        <begin position="1"/>
        <end position="25"/>
    </location>
</feature>
<name>A0AAV3Y8J6_9GAST</name>
<evidence type="ECO:0000256" key="1">
    <source>
        <dbReference type="SAM" id="MobiDB-lite"/>
    </source>
</evidence>
<gene>
    <name evidence="2" type="ORF">PoB_000532500</name>
</gene>
<keyword evidence="3" id="KW-1185">Reference proteome</keyword>
<reference evidence="2 3" key="1">
    <citation type="journal article" date="2021" name="Elife">
        <title>Chloroplast acquisition without the gene transfer in kleptoplastic sea slugs, Plakobranchus ocellatus.</title>
        <authorList>
            <person name="Maeda T."/>
            <person name="Takahashi S."/>
            <person name="Yoshida T."/>
            <person name="Shimamura S."/>
            <person name="Takaki Y."/>
            <person name="Nagai Y."/>
            <person name="Toyoda A."/>
            <person name="Suzuki Y."/>
            <person name="Arimoto A."/>
            <person name="Ishii H."/>
            <person name="Satoh N."/>
            <person name="Nishiyama T."/>
            <person name="Hasebe M."/>
            <person name="Maruyama T."/>
            <person name="Minagawa J."/>
            <person name="Obokata J."/>
            <person name="Shigenobu S."/>
        </authorList>
    </citation>
    <scope>NUCLEOTIDE SEQUENCE [LARGE SCALE GENOMIC DNA]</scope>
</reference>
<evidence type="ECO:0000313" key="3">
    <source>
        <dbReference type="Proteomes" id="UP000735302"/>
    </source>
</evidence>
<organism evidence="2 3">
    <name type="scientific">Plakobranchus ocellatus</name>
    <dbReference type="NCBI Taxonomy" id="259542"/>
    <lineage>
        <taxon>Eukaryota</taxon>
        <taxon>Metazoa</taxon>
        <taxon>Spiralia</taxon>
        <taxon>Lophotrochozoa</taxon>
        <taxon>Mollusca</taxon>
        <taxon>Gastropoda</taxon>
        <taxon>Heterobranchia</taxon>
        <taxon>Euthyneura</taxon>
        <taxon>Panpulmonata</taxon>
        <taxon>Sacoglossa</taxon>
        <taxon>Placobranchoidea</taxon>
        <taxon>Plakobranchidae</taxon>
        <taxon>Plakobranchus</taxon>
    </lineage>
</organism>